<dbReference type="AlphaFoldDB" id="A0A6P8FIU7"/>
<dbReference type="SMART" id="SM00409">
    <property type="entry name" value="IG"/>
    <property type="match status" value="1"/>
</dbReference>
<dbReference type="GO" id="GO:0019815">
    <property type="term" value="C:B cell receptor complex"/>
    <property type="evidence" value="ECO:0007669"/>
    <property type="project" value="TreeGrafter"/>
</dbReference>
<evidence type="ECO:0000313" key="5">
    <source>
        <dbReference type="Proteomes" id="UP000515152"/>
    </source>
</evidence>
<keyword evidence="1" id="KW-0393">Immunoglobulin domain</keyword>
<dbReference type="GeneID" id="116221025"/>
<gene>
    <name evidence="6" type="primary">LOC116221025</name>
</gene>
<feature type="region of interest" description="Disordered" evidence="2">
    <location>
        <begin position="233"/>
        <end position="273"/>
    </location>
</feature>
<keyword evidence="3" id="KW-1133">Transmembrane helix</keyword>
<name>A0A6P8FIU7_CLUHA</name>
<dbReference type="GO" id="GO:0030183">
    <property type="term" value="P:B cell differentiation"/>
    <property type="evidence" value="ECO:0007669"/>
    <property type="project" value="TreeGrafter"/>
</dbReference>
<dbReference type="InterPro" id="IPR013783">
    <property type="entry name" value="Ig-like_fold"/>
</dbReference>
<feature type="transmembrane region" description="Helical" evidence="3">
    <location>
        <begin position="159"/>
        <end position="180"/>
    </location>
</feature>
<evidence type="ECO:0000256" key="1">
    <source>
        <dbReference type="ARBA" id="ARBA00023319"/>
    </source>
</evidence>
<dbReference type="PROSITE" id="PS50835">
    <property type="entry name" value="IG_LIKE"/>
    <property type="match status" value="1"/>
</dbReference>
<accession>A0A6P8FIU7</accession>
<dbReference type="Pfam" id="PF00047">
    <property type="entry name" value="ig"/>
    <property type="match status" value="1"/>
</dbReference>
<dbReference type="GO" id="GO:0050853">
    <property type="term" value="P:B cell receptor signaling pathway"/>
    <property type="evidence" value="ECO:0007669"/>
    <property type="project" value="TreeGrafter"/>
</dbReference>
<dbReference type="Gene3D" id="2.60.40.10">
    <property type="entry name" value="Immunoglobulins"/>
    <property type="match status" value="1"/>
</dbReference>
<dbReference type="InterPro" id="IPR003599">
    <property type="entry name" value="Ig_sub"/>
</dbReference>
<dbReference type="SUPFAM" id="SSF48726">
    <property type="entry name" value="Immunoglobulin"/>
    <property type="match status" value="1"/>
</dbReference>
<evidence type="ECO:0000256" key="3">
    <source>
        <dbReference type="SAM" id="Phobius"/>
    </source>
</evidence>
<protein>
    <submittedName>
        <fullName evidence="6">Uncharacterized protein LOC116221025 isoform X1</fullName>
    </submittedName>
</protein>
<dbReference type="InterPro" id="IPR007110">
    <property type="entry name" value="Ig-like_dom"/>
</dbReference>
<dbReference type="OrthoDB" id="10012075at2759"/>
<dbReference type="InterPro" id="IPR036179">
    <property type="entry name" value="Ig-like_dom_sf"/>
</dbReference>
<reference evidence="6" key="1">
    <citation type="submission" date="2025-08" db="UniProtKB">
        <authorList>
            <consortium name="RefSeq"/>
        </authorList>
    </citation>
    <scope>IDENTIFICATION</scope>
</reference>
<evidence type="ECO:0000259" key="4">
    <source>
        <dbReference type="PROSITE" id="PS50835"/>
    </source>
</evidence>
<feature type="domain" description="Ig-like" evidence="4">
    <location>
        <begin position="40"/>
        <end position="139"/>
    </location>
</feature>
<evidence type="ECO:0000256" key="2">
    <source>
        <dbReference type="SAM" id="MobiDB-lite"/>
    </source>
</evidence>
<evidence type="ECO:0000313" key="6">
    <source>
        <dbReference type="RefSeq" id="XP_031425844.1"/>
    </source>
</evidence>
<dbReference type="Proteomes" id="UP000515152">
    <property type="component" value="Chromosome 7"/>
</dbReference>
<dbReference type="KEGG" id="char:116221025"/>
<dbReference type="PANTHER" id="PTHR14334:SF3">
    <property type="entry name" value="TRANSMEMBRANE AND IMMUNOGLOBULIN DOMAIN CONTAINING 2"/>
    <property type="match status" value="1"/>
</dbReference>
<dbReference type="PANTHER" id="PTHR14334">
    <property type="entry name" value="B-CELL ANTIGEN RECEPTOR COMPLEX-ASSOCIATED PROTEIN"/>
    <property type="match status" value="1"/>
</dbReference>
<feature type="compositionally biased region" description="Polar residues" evidence="2">
    <location>
        <begin position="233"/>
        <end position="244"/>
    </location>
</feature>
<keyword evidence="3" id="KW-0812">Transmembrane</keyword>
<dbReference type="RefSeq" id="XP_031425844.1">
    <property type="nucleotide sequence ID" value="XM_031569984.2"/>
</dbReference>
<dbReference type="GO" id="GO:0009897">
    <property type="term" value="C:external side of plasma membrane"/>
    <property type="evidence" value="ECO:0007669"/>
    <property type="project" value="TreeGrafter"/>
</dbReference>
<proteinExistence type="predicted"/>
<keyword evidence="3" id="KW-0472">Membrane</keyword>
<dbReference type="InterPro" id="IPR013151">
    <property type="entry name" value="Immunoglobulin_dom"/>
</dbReference>
<organism evidence="5 6">
    <name type="scientific">Clupea harengus</name>
    <name type="common">Atlantic herring</name>
    <dbReference type="NCBI Taxonomy" id="7950"/>
    <lineage>
        <taxon>Eukaryota</taxon>
        <taxon>Metazoa</taxon>
        <taxon>Chordata</taxon>
        <taxon>Craniata</taxon>
        <taxon>Vertebrata</taxon>
        <taxon>Euteleostomi</taxon>
        <taxon>Actinopterygii</taxon>
        <taxon>Neopterygii</taxon>
        <taxon>Teleostei</taxon>
        <taxon>Clupei</taxon>
        <taxon>Clupeiformes</taxon>
        <taxon>Clupeoidei</taxon>
        <taxon>Clupeidae</taxon>
        <taxon>Clupea</taxon>
    </lineage>
</organism>
<sequence length="273" mass="30225">MAFHVDPNAAICQYQFKKGFCNAVLLFSSILYILDGTYGITVRQEPHNLQVSEGASVNMTCNFSIQREYNSTVTANVNWFRIDVNRSKVYSDRLNICGSSSLQLHSMRLNDSGVYICEVNVITPLLLNGNGTGTRILVTAIRSGGPMEAFPNFPAVGNLAAVGVSLFGLLVIIVVIATIFKKRRGNSQVSVNRAENDQQAEVSEVTYASINNQKSHSSKNQQVEVAEVTYASINNQRTHSSKNQQRMEDKKQGQDSTNEEQVLYSAIRIKHPD</sequence>
<keyword evidence="5" id="KW-1185">Reference proteome</keyword>